<dbReference type="PANTHER" id="PTHR27008">
    <property type="entry name" value="OS04G0122200 PROTEIN"/>
    <property type="match status" value="1"/>
</dbReference>
<evidence type="ECO:0000256" key="18">
    <source>
        <dbReference type="ARBA" id="ARBA00047899"/>
    </source>
</evidence>
<evidence type="ECO:0000256" key="7">
    <source>
        <dbReference type="ARBA" id="ARBA00022679"/>
    </source>
</evidence>
<evidence type="ECO:0000256" key="15">
    <source>
        <dbReference type="ARBA" id="ARBA00023136"/>
    </source>
</evidence>
<dbReference type="Pfam" id="PF00069">
    <property type="entry name" value="Pkinase"/>
    <property type="match status" value="1"/>
</dbReference>
<dbReference type="InterPro" id="IPR017441">
    <property type="entry name" value="Protein_kinase_ATP_BS"/>
</dbReference>
<comment type="subcellular location">
    <subcellularLocation>
        <location evidence="1">Cell membrane</location>
        <topology evidence="1">Single-pass membrane protein</topology>
    </subcellularLocation>
</comment>
<dbReference type="SMART" id="SM00220">
    <property type="entry name" value="S_TKc"/>
    <property type="match status" value="1"/>
</dbReference>
<evidence type="ECO:0000256" key="1">
    <source>
        <dbReference type="ARBA" id="ARBA00004162"/>
    </source>
</evidence>
<evidence type="ECO:0000256" key="12">
    <source>
        <dbReference type="ARBA" id="ARBA00022777"/>
    </source>
</evidence>
<keyword evidence="17" id="KW-0325">Glycoprotein</keyword>
<keyword evidence="16" id="KW-0675">Receptor</keyword>
<dbReference type="Pfam" id="PF13855">
    <property type="entry name" value="LRR_8"/>
    <property type="match status" value="1"/>
</dbReference>
<dbReference type="InterPro" id="IPR051809">
    <property type="entry name" value="Plant_receptor-like_S/T_kinase"/>
</dbReference>
<keyword evidence="10" id="KW-0677">Repeat</keyword>
<dbReference type="PROSITE" id="PS51450">
    <property type="entry name" value="LRR"/>
    <property type="match status" value="1"/>
</dbReference>
<dbReference type="GO" id="GO:0005886">
    <property type="term" value="C:plasma membrane"/>
    <property type="evidence" value="ECO:0007669"/>
    <property type="project" value="UniProtKB-SubCell"/>
</dbReference>
<organism evidence="23 24">
    <name type="scientific">Rosa chinensis</name>
    <name type="common">China rose</name>
    <dbReference type="NCBI Taxonomy" id="74649"/>
    <lineage>
        <taxon>Eukaryota</taxon>
        <taxon>Viridiplantae</taxon>
        <taxon>Streptophyta</taxon>
        <taxon>Embryophyta</taxon>
        <taxon>Tracheophyta</taxon>
        <taxon>Spermatophyta</taxon>
        <taxon>Magnoliopsida</taxon>
        <taxon>eudicotyledons</taxon>
        <taxon>Gunneridae</taxon>
        <taxon>Pentapetalae</taxon>
        <taxon>rosids</taxon>
        <taxon>fabids</taxon>
        <taxon>Rosales</taxon>
        <taxon>Rosaceae</taxon>
        <taxon>Rosoideae</taxon>
        <taxon>Rosoideae incertae sedis</taxon>
        <taxon>Rosa</taxon>
    </lineage>
</organism>
<evidence type="ECO:0000256" key="21">
    <source>
        <dbReference type="SAM" id="Phobius"/>
    </source>
</evidence>
<feature type="transmembrane region" description="Helical" evidence="21">
    <location>
        <begin position="12"/>
        <end position="30"/>
    </location>
</feature>
<evidence type="ECO:0000256" key="2">
    <source>
        <dbReference type="ARBA" id="ARBA00012513"/>
    </source>
</evidence>
<evidence type="ECO:0000256" key="6">
    <source>
        <dbReference type="ARBA" id="ARBA00022614"/>
    </source>
</evidence>
<comment type="caution">
    <text evidence="23">The sequence shown here is derived from an EMBL/GenBank/DDBJ whole genome shotgun (WGS) entry which is preliminary data.</text>
</comment>
<dbReference type="Gene3D" id="1.10.510.10">
    <property type="entry name" value="Transferase(Phosphotransferase) domain 1"/>
    <property type="match status" value="1"/>
</dbReference>
<dbReference type="SUPFAM" id="SSF52058">
    <property type="entry name" value="L domain-like"/>
    <property type="match status" value="1"/>
</dbReference>
<evidence type="ECO:0000256" key="14">
    <source>
        <dbReference type="ARBA" id="ARBA00022989"/>
    </source>
</evidence>
<dbReference type="SMART" id="SM00369">
    <property type="entry name" value="LRR_TYP"/>
    <property type="match status" value="11"/>
</dbReference>
<sequence length="819" mass="89161">MQYNGLKGRVPLVFFNMSSLTILGLSGNSFSGRLPDNICQNLPSIQRLYFSINQFDGPLPSQLWQCKQLLVLSLSVNNFSGSIPRNIGNLTKLQKIYLDFNNLTGTIPHEIGYLQNLEILSLLANSFSGSIPTTLCALTELLSLNLGKNKLTIDTSTPEANIFSCLANLKNLWRLNLSSNPLYATLPVSLKNFSTSLQYLGMSSCNIGGNIPNGIGNLSNLTVLDLGYNQLGGSIPTTMGRLQNLQGLYLTDNKLQGFIPDELCQLNNLVDLVLGGNQLSGSVPSCLGNLTALRTLSLGSNSLTSTVPSAVWGLTYVLHINLSSNSLLGPISADVGNLRVVTNIDLSRNNFSGTIPSNIGSLENLVNLSLANNNLEGPIPSSFGNLGSLELLDLSRNNLSGIIPDSLQALLHLRYLNLSFNKLHGEIPTGGPFKNFSVQSFLSNDGLCGASQLDFRPCRTPVQYSRTASSSMLKYIIPGMLAAMLVLTFIWLFTLHKKGDAEVATEHTLIPELLRKKVTYQEILTATNGFNETNLLGSGGFGSVYKGILSNGIAVAIKVFNLQHEEAFKKFDVESELLSNVCHHNLIKIIGSCNQSHFKALVLDYMPNGSLERLLYSEEYCSLKILERLNIMIDVASALEYLHHGYSIPIVHCDLKPSNILLDNDMVAHVADFGIAKLLGGGDTVTETLTLATVGYMAPEYGIEGIVTRKGDVYSFGIVLMETFTKKKPTDEIFVGEMSLKRWVADSLLSDAVLEVVDGSLLGKDEDHDFVNKRDCLSSIMRLALDCSAESVEERVSMQDAAVTLHKIKNNFLKDIGGV</sequence>
<dbReference type="SUPFAM" id="SSF56112">
    <property type="entry name" value="Protein kinase-like (PK-like)"/>
    <property type="match status" value="1"/>
</dbReference>
<dbReference type="Gene3D" id="3.80.10.10">
    <property type="entry name" value="Ribonuclease Inhibitor"/>
    <property type="match status" value="2"/>
</dbReference>
<evidence type="ECO:0000256" key="8">
    <source>
        <dbReference type="ARBA" id="ARBA00022692"/>
    </source>
</evidence>
<proteinExistence type="predicted"/>
<dbReference type="InterPro" id="IPR055414">
    <property type="entry name" value="LRR_R13L4/SHOC2-like"/>
</dbReference>
<evidence type="ECO:0000256" key="5">
    <source>
        <dbReference type="ARBA" id="ARBA00022553"/>
    </source>
</evidence>
<evidence type="ECO:0000313" key="24">
    <source>
        <dbReference type="Proteomes" id="UP000238479"/>
    </source>
</evidence>
<dbReference type="Pfam" id="PF23598">
    <property type="entry name" value="LRR_14"/>
    <property type="match status" value="1"/>
</dbReference>
<dbReference type="Proteomes" id="UP000238479">
    <property type="component" value="Chromosome 5"/>
</dbReference>
<feature type="binding site" evidence="20">
    <location>
        <position position="558"/>
    </location>
    <ligand>
        <name>ATP</name>
        <dbReference type="ChEBI" id="CHEBI:30616"/>
    </ligand>
</feature>
<keyword evidence="4" id="KW-0723">Serine/threonine-protein kinase</keyword>
<dbReference type="FunFam" id="1.10.510.10:FF:000358">
    <property type="entry name" value="Putative leucine-rich repeat receptor-like serine/threonine-protein kinase"/>
    <property type="match status" value="1"/>
</dbReference>
<evidence type="ECO:0000256" key="19">
    <source>
        <dbReference type="ARBA" id="ARBA00048679"/>
    </source>
</evidence>
<dbReference type="EMBL" id="PDCK01000043">
    <property type="protein sequence ID" value="PRQ29195.1"/>
    <property type="molecule type" value="Genomic_DNA"/>
</dbReference>
<evidence type="ECO:0000256" key="17">
    <source>
        <dbReference type="ARBA" id="ARBA00023180"/>
    </source>
</evidence>
<keyword evidence="15 21" id="KW-0472">Membrane</keyword>
<evidence type="ECO:0000259" key="22">
    <source>
        <dbReference type="PROSITE" id="PS50011"/>
    </source>
</evidence>
<dbReference type="InterPro" id="IPR000719">
    <property type="entry name" value="Prot_kinase_dom"/>
</dbReference>
<dbReference type="PROSITE" id="PS50011">
    <property type="entry name" value="PROTEIN_KINASE_DOM"/>
    <property type="match status" value="1"/>
</dbReference>
<evidence type="ECO:0000256" key="16">
    <source>
        <dbReference type="ARBA" id="ARBA00023170"/>
    </source>
</evidence>
<keyword evidence="7 23" id="KW-0808">Transferase</keyword>
<dbReference type="PRINTS" id="PR00019">
    <property type="entry name" value="LEURICHRPT"/>
</dbReference>
<evidence type="ECO:0000256" key="4">
    <source>
        <dbReference type="ARBA" id="ARBA00022527"/>
    </source>
</evidence>
<accession>A0A2P6Q4T4</accession>
<keyword evidence="5" id="KW-0597">Phosphoprotein</keyword>
<dbReference type="InterPro" id="IPR032675">
    <property type="entry name" value="LRR_dom_sf"/>
</dbReference>
<comment type="catalytic activity">
    <reaction evidence="18">
        <text>L-threonyl-[protein] + ATP = O-phospho-L-threonyl-[protein] + ADP + H(+)</text>
        <dbReference type="Rhea" id="RHEA:46608"/>
        <dbReference type="Rhea" id="RHEA-COMP:11060"/>
        <dbReference type="Rhea" id="RHEA-COMP:11605"/>
        <dbReference type="ChEBI" id="CHEBI:15378"/>
        <dbReference type="ChEBI" id="CHEBI:30013"/>
        <dbReference type="ChEBI" id="CHEBI:30616"/>
        <dbReference type="ChEBI" id="CHEBI:61977"/>
        <dbReference type="ChEBI" id="CHEBI:456216"/>
        <dbReference type="EC" id="2.7.11.1"/>
    </reaction>
</comment>
<gene>
    <name evidence="23" type="ORF">RchiOBHm_Chr5g0011261</name>
</gene>
<dbReference type="Gramene" id="PRQ29195">
    <property type="protein sequence ID" value="PRQ29195"/>
    <property type="gene ID" value="RchiOBHm_Chr5g0011261"/>
</dbReference>
<dbReference type="PROSITE" id="PS00108">
    <property type="entry name" value="PROTEIN_KINASE_ST"/>
    <property type="match status" value="1"/>
</dbReference>
<feature type="domain" description="Protein kinase" evidence="22">
    <location>
        <begin position="530"/>
        <end position="813"/>
    </location>
</feature>
<evidence type="ECO:0000313" key="23">
    <source>
        <dbReference type="EMBL" id="PRQ29195.1"/>
    </source>
</evidence>
<dbReference type="EC" id="2.7.11.1" evidence="2"/>
<dbReference type="Pfam" id="PF00560">
    <property type="entry name" value="LRR_1"/>
    <property type="match status" value="4"/>
</dbReference>
<protein>
    <recommendedName>
        <fullName evidence="2">non-specific serine/threonine protein kinase</fullName>
        <ecNumber evidence="2">2.7.11.1</ecNumber>
    </recommendedName>
</protein>
<dbReference type="FunFam" id="3.80.10.10:FF:000299">
    <property type="entry name" value="Piriformospora indica-insensitive protein 2"/>
    <property type="match status" value="1"/>
</dbReference>
<keyword evidence="14 21" id="KW-1133">Transmembrane helix</keyword>
<dbReference type="GO" id="GO:0004674">
    <property type="term" value="F:protein serine/threonine kinase activity"/>
    <property type="evidence" value="ECO:0007669"/>
    <property type="project" value="UniProtKB-KW"/>
</dbReference>
<dbReference type="OMA" id="CARYSRS"/>
<dbReference type="Gene3D" id="3.30.200.20">
    <property type="entry name" value="Phosphorylase Kinase, domain 1"/>
    <property type="match status" value="1"/>
</dbReference>
<name>A0A2P6Q4T4_ROSCH</name>
<dbReference type="PROSITE" id="PS00107">
    <property type="entry name" value="PROTEIN_KINASE_ATP"/>
    <property type="match status" value="1"/>
</dbReference>
<dbReference type="InterPro" id="IPR011009">
    <property type="entry name" value="Kinase-like_dom_sf"/>
</dbReference>
<keyword evidence="6" id="KW-0433">Leucine-rich repeat</keyword>
<keyword evidence="11 20" id="KW-0547">Nucleotide-binding</keyword>
<keyword evidence="24" id="KW-1185">Reference proteome</keyword>
<dbReference type="InterPro" id="IPR003591">
    <property type="entry name" value="Leu-rich_rpt_typical-subtyp"/>
</dbReference>
<keyword evidence="12" id="KW-0418">Kinase</keyword>
<evidence type="ECO:0000256" key="9">
    <source>
        <dbReference type="ARBA" id="ARBA00022729"/>
    </source>
</evidence>
<dbReference type="FunFam" id="3.80.10.10:FF:000095">
    <property type="entry name" value="LRR receptor-like serine/threonine-protein kinase GSO1"/>
    <property type="match status" value="1"/>
</dbReference>
<dbReference type="AlphaFoldDB" id="A0A2P6Q4T4"/>
<evidence type="ECO:0000256" key="3">
    <source>
        <dbReference type="ARBA" id="ARBA00022475"/>
    </source>
</evidence>
<dbReference type="PANTHER" id="PTHR27008:SF585">
    <property type="entry name" value="PROTEIN KINASE DOMAIN-CONTAINING PROTEIN"/>
    <property type="match status" value="1"/>
</dbReference>
<dbReference type="GO" id="GO:0005524">
    <property type="term" value="F:ATP binding"/>
    <property type="evidence" value="ECO:0007669"/>
    <property type="project" value="UniProtKB-UniRule"/>
</dbReference>
<evidence type="ECO:0000256" key="20">
    <source>
        <dbReference type="PROSITE-ProRule" id="PRU10141"/>
    </source>
</evidence>
<feature type="transmembrane region" description="Helical" evidence="21">
    <location>
        <begin position="475"/>
        <end position="493"/>
    </location>
</feature>
<keyword evidence="8 21" id="KW-0812">Transmembrane</keyword>
<keyword evidence="9" id="KW-0732">Signal</keyword>
<dbReference type="InterPro" id="IPR008271">
    <property type="entry name" value="Ser/Thr_kinase_AS"/>
</dbReference>
<comment type="catalytic activity">
    <reaction evidence="19">
        <text>L-seryl-[protein] + ATP = O-phospho-L-seryl-[protein] + ADP + H(+)</text>
        <dbReference type="Rhea" id="RHEA:17989"/>
        <dbReference type="Rhea" id="RHEA-COMP:9863"/>
        <dbReference type="Rhea" id="RHEA-COMP:11604"/>
        <dbReference type="ChEBI" id="CHEBI:15378"/>
        <dbReference type="ChEBI" id="CHEBI:29999"/>
        <dbReference type="ChEBI" id="CHEBI:30616"/>
        <dbReference type="ChEBI" id="CHEBI:83421"/>
        <dbReference type="ChEBI" id="CHEBI:456216"/>
        <dbReference type="EC" id="2.7.11.1"/>
    </reaction>
</comment>
<dbReference type="SUPFAM" id="SSF52047">
    <property type="entry name" value="RNI-like"/>
    <property type="match status" value="1"/>
</dbReference>
<keyword evidence="13 20" id="KW-0067">ATP-binding</keyword>
<reference evidence="23 24" key="1">
    <citation type="journal article" date="2018" name="Nat. Genet.">
        <title>The Rosa genome provides new insights in the design of modern roses.</title>
        <authorList>
            <person name="Bendahmane M."/>
        </authorList>
    </citation>
    <scope>NUCLEOTIDE SEQUENCE [LARGE SCALE GENOMIC DNA]</scope>
    <source>
        <strain evidence="24">cv. Old Blush</strain>
    </source>
</reference>
<evidence type="ECO:0000256" key="11">
    <source>
        <dbReference type="ARBA" id="ARBA00022741"/>
    </source>
</evidence>
<evidence type="ECO:0000256" key="13">
    <source>
        <dbReference type="ARBA" id="ARBA00022840"/>
    </source>
</evidence>
<keyword evidence="3" id="KW-1003">Cell membrane</keyword>
<evidence type="ECO:0000256" key="10">
    <source>
        <dbReference type="ARBA" id="ARBA00022737"/>
    </source>
</evidence>
<dbReference type="InterPro" id="IPR001611">
    <property type="entry name" value="Leu-rich_rpt"/>
</dbReference>